<reference evidence="2 3" key="1">
    <citation type="journal article" date="2003" name="Genome Res.">
        <title>Comparative complete genome sequence analysis of the amino acid replacements responsible for the thermostability of Corynebacterium efficiens.</title>
        <authorList>
            <person name="Nishio Y."/>
            <person name="Nakamura Y."/>
            <person name="Kawarabayasi Y."/>
            <person name="Usuda Y."/>
            <person name="Kimura E."/>
            <person name="Sugimoto S."/>
            <person name="Matsui K."/>
            <person name="Yamagishi A."/>
            <person name="Kikuchi H."/>
            <person name="Ikeo K."/>
            <person name="Gojobori T."/>
        </authorList>
    </citation>
    <scope>NUCLEOTIDE SEQUENCE [LARGE SCALE GENOMIC DNA]</scope>
    <source>
        <strain evidence="3">DSM 44549 / YS-314 / AJ 12310 / JCM 11189 / NBRC 100395</strain>
    </source>
</reference>
<dbReference type="STRING" id="196164.gene:10741919"/>
<organism evidence="2 3">
    <name type="scientific">Corynebacterium efficiens (strain DSM 44549 / YS-314 / AJ 12310 / JCM 11189 / NBRC 100395)</name>
    <dbReference type="NCBI Taxonomy" id="196164"/>
    <lineage>
        <taxon>Bacteria</taxon>
        <taxon>Bacillati</taxon>
        <taxon>Actinomycetota</taxon>
        <taxon>Actinomycetes</taxon>
        <taxon>Mycobacteriales</taxon>
        <taxon>Corynebacteriaceae</taxon>
        <taxon>Corynebacterium</taxon>
    </lineage>
</organism>
<sequence>MGRNETNESNTFEHTNEERNFATLACMTNELKLHRISVSKMDNNCYLLTSGDKGLLIDAADDAPAILKMAEDAGVTITTVLTTHRHADHVRALKEVLQATGATHYAPFLEVPALPAPVDVELEHGDIIEFEGHQFPIAILRGHTPGGAALAAEIDGRVNLFVGDSLFPGGLGKTSSEGDFIRLFNDVKQRLFDVYPDDSIVWPGHGRETTLGNERPELEVWWERRW</sequence>
<proteinExistence type="predicted"/>
<evidence type="ECO:0000313" key="2">
    <source>
        <dbReference type="EMBL" id="BAC18314.1"/>
    </source>
</evidence>
<evidence type="ECO:0000259" key="1">
    <source>
        <dbReference type="SMART" id="SM00849"/>
    </source>
</evidence>
<protein>
    <recommendedName>
        <fullName evidence="1">Metallo-beta-lactamase domain-containing protein</fullName>
    </recommendedName>
</protein>
<evidence type="ECO:0000313" key="3">
    <source>
        <dbReference type="Proteomes" id="UP000001409"/>
    </source>
</evidence>
<dbReference type="HOGENOM" id="CLU_030571_5_4_11"/>
<dbReference type="Proteomes" id="UP000001409">
    <property type="component" value="Chromosome"/>
</dbReference>
<accession>Q8FTQ7</accession>
<dbReference type="AlphaFoldDB" id="Q8FTQ7"/>
<dbReference type="EMBL" id="BA000035">
    <property type="protein sequence ID" value="BAC18314.1"/>
    <property type="molecule type" value="Genomic_DNA"/>
</dbReference>
<dbReference type="Pfam" id="PF00753">
    <property type="entry name" value="Lactamase_B"/>
    <property type="match status" value="1"/>
</dbReference>
<dbReference type="InterPro" id="IPR001279">
    <property type="entry name" value="Metallo-B-lactamas"/>
</dbReference>
<dbReference type="Gene3D" id="3.60.15.10">
    <property type="entry name" value="Ribonuclease Z/Hydroxyacylglutathione hydrolase-like"/>
    <property type="match status" value="1"/>
</dbReference>
<dbReference type="eggNOG" id="COG0491">
    <property type="taxonomic scope" value="Bacteria"/>
</dbReference>
<name>Q8FTQ7_COREF</name>
<dbReference type="SMART" id="SM00849">
    <property type="entry name" value="Lactamase_B"/>
    <property type="match status" value="1"/>
</dbReference>
<dbReference type="SUPFAM" id="SSF56281">
    <property type="entry name" value="Metallo-hydrolase/oxidoreductase"/>
    <property type="match status" value="1"/>
</dbReference>
<dbReference type="PANTHER" id="PTHR46233:SF1">
    <property type="entry name" value="CONSERVED PROTEIN"/>
    <property type="match status" value="1"/>
</dbReference>
<keyword evidence="3" id="KW-1185">Reference proteome</keyword>
<dbReference type="InterPro" id="IPR051453">
    <property type="entry name" value="MBL_Glyoxalase_II"/>
</dbReference>
<dbReference type="CDD" id="cd06262">
    <property type="entry name" value="metallo-hydrolase-like_MBL-fold"/>
    <property type="match status" value="1"/>
</dbReference>
<feature type="domain" description="Metallo-beta-lactamase" evidence="1">
    <location>
        <begin position="42"/>
        <end position="205"/>
    </location>
</feature>
<dbReference type="InterPro" id="IPR036866">
    <property type="entry name" value="RibonucZ/Hydroxyglut_hydro"/>
</dbReference>
<dbReference type="KEGG" id="cef:CE1504"/>
<dbReference type="PANTHER" id="PTHR46233">
    <property type="entry name" value="HYDROXYACYLGLUTATHIONE HYDROLASE GLOC"/>
    <property type="match status" value="1"/>
</dbReference>